<dbReference type="EMBL" id="ABXW01000014">
    <property type="protein sequence ID" value="EEB47064.1"/>
    <property type="molecule type" value="Genomic_DNA"/>
</dbReference>
<accession>B6XBR2</accession>
<evidence type="ECO:0000313" key="2">
    <source>
        <dbReference type="Proteomes" id="UP000003729"/>
    </source>
</evidence>
<gene>
    <name evidence="1" type="ORF">PROVALCAL_00773</name>
</gene>
<proteinExistence type="predicted"/>
<sequence length="41" mass="4827">MPPSVNQKHQNNRLNKKYLIDLSSKNYFPSYSLCEILKNIS</sequence>
<organism evidence="1 2">
    <name type="scientific">Providencia alcalifaciens DSM 30120</name>
    <dbReference type="NCBI Taxonomy" id="520999"/>
    <lineage>
        <taxon>Bacteria</taxon>
        <taxon>Pseudomonadati</taxon>
        <taxon>Pseudomonadota</taxon>
        <taxon>Gammaproteobacteria</taxon>
        <taxon>Enterobacterales</taxon>
        <taxon>Morganellaceae</taxon>
        <taxon>Providencia</taxon>
    </lineage>
</organism>
<protein>
    <submittedName>
        <fullName evidence="1">Uncharacterized protein</fullName>
    </submittedName>
</protein>
<evidence type="ECO:0000313" key="1">
    <source>
        <dbReference type="EMBL" id="EEB47064.1"/>
    </source>
</evidence>
<name>B6XBR2_9GAMM</name>
<reference evidence="1 2" key="2">
    <citation type="submission" date="2008-10" db="EMBL/GenBank/DDBJ databases">
        <authorList>
            <person name="Fulton L."/>
            <person name="Clifton S."/>
            <person name="Fulton B."/>
            <person name="Xu J."/>
            <person name="Minx P."/>
            <person name="Pepin K.H."/>
            <person name="Johnson M."/>
            <person name="Bhonagiri V."/>
            <person name="Nash W.E."/>
            <person name="Mardis E.R."/>
            <person name="Wilson R.K."/>
        </authorList>
    </citation>
    <scope>NUCLEOTIDE SEQUENCE [LARGE SCALE GENOMIC DNA]</scope>
    <source>
        <strain evidence="1 2">DSM 30120</strain>
    </source>
</reference>
<dbReference type="Proteomes" id="UP000003729">
    <property type="component" value="Unassembled WGS sequence"/>
</dbReference>
<reference evidence="1 2" key="1">
    <citation type="submission" date="2008-10" db="EMBL/GenBank/DDBJ databases">
        <title>Draft genome sequence of Providencia alcalifaciens (DSM 30120).</title>
        <authorList>
            <person name="Sudarsanam P."/>
            <person name="Ley R."/>
            <person name="Guruge J."/>
            <person name="Turnbaugh P.J."/>
            <person name="Mahowald M."/>
            <person name="Liep D."/>
            <person name="Gordon J."/>
        </authorList>
    </citation>
    <scope>NUCLEOTIDE SEQUENCE [LARGE SCALE GENOMIC DNA]</scope>
    <source>
        <strain evidence="1 2">DSM 30120</strain>
    </source>
</reference>
<dbReference type="AlphaFoldDB" id="B6XBR2"/>
<comment type="caution">
    <text evidence="1">The sequence shown here is derived from an EMBL/GenBank/DDBJ whole genome shotgun (WGS) entry which is preliminary data.</text>
</comment>